<evidence type="ECO:0000313" key="1">
    <source>
        <dbReference type="EMBL" id="KAI8007579.1"/>
    </source>
</evidence>
<name>A0ACC0H3R5_9ERIC</name>
<dbReference type="EMBL" id="CM045764">
    <property type="protein sequence ID" value="KAI8007579.1"/>
    <property type="molecule type" value="Genomic_DNA"/>
</dbReference>
<protein>
    <submittedName>
        <fullName evidence="1">F-box protein SNE</fullName>
    </submittedName>
</protein>
<comment type="caution">
    <text evidence="1">The sequence shown here is derived from an EMBL/GenBank/DDBJ whole genome shotgun (WGS) entry which is preliminary data.</text>
</comment>
<organism evidence="1 2">
    <name type="scientific">Camellia lanceoleosa</name>
    <dbReference type="NCBI Taxonomy" id="1840588"/>
    <lineage>
        <taxon>Eukaryota</taxon>
        <taxon>Viridiplantae</taxon>
        <taxon>Streptophyta</taxon>
        <taxon>Embryophyta</taxon>
        <taxon>Tracheophyta</taxon>
        <taxon>Spermatophyta</taxon>
        <taxon>Magnoliopsida</taxon>
        <taxon>eudicotyledons</taxon>
        <taxon>Gunneridae</taxon>
        <taxon>Pentapetalae</taxon>
        <taxon>asterids</taxon>
        <taxon>Ericales</taxon>
        <taxon>Theaceae</taxon>
        <taxon>Camellia</taxon>
    </lineage>
</organism>
<proteinExistence type="predicted"/>
<evidence type="ECO:0000313" key="2">
    <source>
        <dbReference type="Proteomes" id="UP001060215"/>
    </source>
</evidence>
<gene>
    <name evidence="1" type="ORF">LOK49_LG07G02750</name>
</gene>
<dbReference type="Proteomes" id="UP001060215">
    <property type="component" value="Chromosome 7"/>
</dbReference>
<keyword evidence="2" id="KW-1185">Reference proteome</keyword>
<sequence length="219" mass="23477">MGSSSYLSMSLCSLCFFLVQCSNLIKVINSSSSMQPLLCNEEERTALLLFKQSFSIEKFASDDKEKRPKFCINDHLDILSEILKRLDGRSSAPPPASAACGAPLPATTGSGSTSASATCLRRLPDSGRWLPPRAGTRGSPRCVYVPFSPASRMKKLRLGGGGGGGEWEVVGRVWARDEVELSPSLFCIDYYERLGGGGGRHGGDSSASSLMFLCKPVNV</sequence>
<accession>A0ACC0H3R5</accession>
<reference evidence="1 2" key="1">
    <citation type="journal article" date="2022" name="Plant J.">
        <title>Chromosome-level genome of Camellia lanceoleosa provides a valuable resource for understanding genome evolution and self-incompatibility.</title>
        <authorList>
            <person name="Gong W."/>
            <person name="Xiao S."/>
            <person name="Wang L."/>
            <person name="Liao Z."/>
            <person name="Chang Y."/>
            <person name="Mo W."/>
            <person name="Hu G."/>
            <person name="Li W."/>
            <person name="Zhao G."/>
            <person name="Zhu H."/>
            <person name="Hu X."/>
            <person name="Ji K."/>
            <person name="Xiang X."/>
            <person name="Song Q."/>
            <person name="Yuan D."/>
            <person name="Jin S."/>
            <person name="Zhang L."/>
        </authorList>
    </citation>
    <scope>NUCLEOTIDE SEQUENCE [LARGE SCALE GENOMIC DNA]</scope>
    <source>
        <strain evidence="1">SQ_2022a</strain>
    </source>
</reference>